<comment type="caution">
    <text evidence="1">The sequence shown here is derived from an EMBL/GenBank/DDBJ whole genome shotgun (WGS) entry which is preliminary data.</text>
</comment>
<protein>
    <submittedName>
        <fullName evidence="1">Uncharacterized protein</fullName>
    </submittedName>
</protein>
<reference evidence="1" key="1">
    <citation type="submission" date="2018-05" db="EMBL/GenBank/DDBJ databases">
        <title>Draft genome of Mucuna pruriens seed.</title>
        <authorList>
            <person name="Nnadi N.E."/>
            <person name="Vos R."/>
            <person name="Hasami M.H."/>
            <person name="Devisetty U.K."/>
            <person name="Aguiy J.C."/>
        </authorList>
    </citation>
    <scope>NUCLEOTIDE SEQUENCE [LARGE SCALE GENOMIC DNA]</scope>
    <source>
        <strain evidence="1">JCA_2017</strain>
    </source>
</reference>
<dbReference type="EMBL" id="QJKJ01002459">
    <property type="protein sequence ID" value="RDY02790.1"/>
    <property type="molecule type" value="Genomic_DNA"/>
</dbReference>
<feature type="non-terminal residue" evidence="1">
    <location>
        <position position="1"/>
    </location>
</feature>
<accession>A0A371HJ52</accession>
<dbReference type="Proteomes" id="UP000257109">
    <property type="component" value="Unassembled WGS sequence"/>
</dbReference>
<evidence type="ECO:0000313" key="2">
    <source>
        <dbReference type="Proteomes" id="UP000257109"/>
    </source>
</evidence>
<evidence type="ECO:0000313" key="1">
    <source>
        <dbReference type="EMBL" id="RDY02790.1"/>
    </source>
</evidence>
<name>A0A371HJ52_MUCPR</name>
<keyword evidence="2" id="KW-1185">Reference proteome</keyword>
<gene>
    <name evidence="1" type="ORF">CR513_13722</name>
</gene>
<proteinExistence type="predicted"/>
<organism evidence="1 2">
    <name type="scientific">Mucuna pruriens</name>
    <name type="common">Velvet bean</name>
    <name type="synonym">Dolichos pruriens</name>
    <dbReference type="NCBI Taxonomy" id="157652"/>
    <lineage>
        <taxon>Eukaryota</taxon>
        <taxon>Viridiplantae</taxon>
        <taxon>Streptophyta</taxon>
        <taxon>Embryophyta</taxon>
        <taxon>Tracheophyta</taxon>
        <taxon>Spermatophyta</taxon>
        <taxon>Magnoliopsida</taxon>
        <taxon>eudicotyledons</taxon>
        <taxon>Gunneridae</taxon>
        <taxon>Pentapetalae</taxon>
        <taxon>rosids</taxon>
        <taxon>fabids</taxon>
        <taxon>Fabales</taxon>
        <taxon>Fabaceae</taxon>
        <taxon>Papilionoideae</taxon>
        <taxon>50 kb inversion clade</taxon>
        <taxon>NPAAA clade</taxon>
        <taxon>indigoferoid/millettioid clade</taxon>
        <taxon>Phaseoleae</taxon>
        <taxon>Mucuna</taxon>
    </lineage>
</organism>
<dbReference type="AlphaFoldDB" id="A0A371HJ52"/>
<sequence>MLTKLATTKINYLKNENTPEDKVEAAKIRKRSMNGYLGPIPNGQRVQRFVWKNLICRYELPYLVVTDNGT</sequence>